<accession>A0A3A8K967</accession>
<sequence length="383" mass="39417">MRTTSIRELGLRYGGYVVGLSLAVVGLPGVAIAQAPGELPNSYLQRNLVSDGAATAEHVDPNLVNGWGLAFNPFGAAWVADNGTGVSTLYDGDGNAQPLVVTIPVPTGAMAPASPTGVVFNGSEGFVVSQGTASGPARFIFVTEEGAVAAWSPVAAASNAILTVDNSGKGSIYKGAALASNGTATYLYATDFHNGRVDVFDNQFAPATLSGNFTDPNLPAGFAPFGIQNIQGDLYVSYAQQDAQGEDEVHGPGLGYVNVFDSNGRLIRRVISAGNLNAPWGMAVAPASFGRFAGRLLVGNFGDGTINAFDSATGAFDAQLLGSDGKPVMIDGLWALSFGNGLQNQPSNTLFFTAGPADEAQGLYGRLDVATTGATRVPFRPTR</sequence>
<dbReference type="InterPro" id="IPR011042">
    <property type="entry name" value="6-blade_b-propeller_TolB-like"/>
</dbReference>
<dbReference type="OrthoDB" id="581621at2"/>
<comment type="caution">
    <text evidence="1">The sequence shown here is derived from an EMBL/GenBank/DDBJ whole genome shotgun (WGS) entry which is preliminary data.</text>
</comment>
<name>A0A3A8K967_9BACT</name>
<dbReference type="Gene3D" id="2.120.10.30">
    <property type="entry name" value="TolB, C-terminal domain"/>
    <property type="match status" value="1"/>
</dbReference>
<keyword evidence="2" id="KW-1185">Reference proteome</keyword>
<evidence type="ECO:0000313" key="2">
    <source>
        <dbReference type="Proteomes" id="UP000268313"/>
    </source>
</evidence>
<reference evidence="2" key="1">
    <citation type="submission" date="2018-09" db="EMBL/GenBank/DDBJ databases">
        <authorList>
            <person name="Livingstone P.G."/>
            <person name="Whitworth D.E."/>
        </authorList>
    </citation>
    <scope>NUCLEOTIDE SEQUENCE [LARGE SCALE GENOMIC DNA]</scope>
    <source>
        <strain evidence="2">CA043D</strain>
    </source>
</reference>
<organism evidence="1 2">
    <name type="scientific">Corallococcus carmarthensis</name>
    <dbReference type="NCBI Taxonomy" id="2316728"/>
    <lineage>
        <taxon>Bacteria</taxon>
        <taxon>Pseudomonadati</taxon>
        <taxon>Myxococcota</taxon>
        <taxon>Myxococcia</taxon>
        <taxon>Myxococcales</taxon>
        <taxon>Cystobacterineae</taxon>
        <taxon>Myxococcaceae</taxon>
        <taxon>Corallococcus</taxon>
    </lineage>
</organism>
<dbReference type="RefSeq" id="WP_120602711.1">
    <property type="nucleotide sequence ID" value="NZ_JABFJX010000034.1"/>
</dbReference>
<gene>
    <name evidence="1" type="ORF">D7X32_12270</name>
</gene>
<dbReference type="InterPro" id="IPR017549">
    <property type="entry name" value="APMV_L690"/>
</dbReference>
<dbReference type="NCBIfam" id="TIGR03118">
    <property type="entry name" value="PEPCTERM_chp_1"/>
    <property type="match status" value="1"/>
</dbReference>
<proteinExistence type="predicted"/>
<dbReference type="EMBL" id="RAWE01000033">
    <property type="protein sequence ID" value="RKH04046.1"/>
    <property type="molecule type" value="Genomic_DNA"/>
</dbReference>
<protein>
    <submittedName>
        <fullName evidence="1">TIGR03118 family protein</fullName>
    </submittedName>
</protein>
<dbReference type="SUPFAM" id="SSF75011">
    <property type="entry name" value="3-carboxy-cis,cis-mucoante lactonizing enzyme"/>
    <property type="match status" value="1"/>
</dbReference>
<dbReference type="AlphaFoldDB" id="A0A3A8K967"/>
<dbReference type="Proteomes" id="UP000268313">
    <property type="component" value="Unassembled WGS sequence"/>
</dbReference>
<evidence type="ECO:0000313" key="1">
    <source>
        <dbReference type="EMBL" id="RKH04046.1"/>
    </source>
</evidence>